<reference evidence="3 4" key="1">
    <citation type="submission" date="2016-04" db="EMBL/GenBank/DDBJ databases">
        <title>Draft genome sequence of freshwater magnetotactic bacteria Magnetospirillum marisnigri SP-1 and Magnetospirillum moscoviense BB-1.</title>
        <authorList>
            <person name="Koziaeva V."/>
            <person name="Dziuba M.V."/>
            <person name="Ivanov T.M."/>
            <person name="Kuznetsov B."/>
            <person name="Grouzdev D.S."/>
        </authorList>
    </citation>
    <scope>NUCLEOTIDE SEQUENCE [LARGE SCALE GENOMIC DNA]</scope>
    <source>
        <strain evidence="3 4">BB-1</strain>
    </source>
</reference>
<evidence type="ECO:0000313" key="3">
    <source>
        <dbReference type="EMBL" id="OAN51598.1"/>
    </source>
</evidence>
<dbReference type="SUPFAM" id="SSF53756">
    <property type="entry name" value="UDP-Glycosyltransferase/glycogen phosphorylase"/>
    <property type="match status" value="1"/>
</dbReference>
<organism evidence="3 4">
    <name type="scientific">Magnetospirillum moscoviense</name>
    <dbReference type="NCBI Taxonomy" id="1437059"/>
    <lineage>
        <taxon>Bacteria</taxon>
        <taxon>Pseudomonadati</taxon>
        <taxon>Pseudomonadota</taxon>
        <taxon>Alphaproteobacteria</taxon>
        <taxon>Rhodospirillales</taxon>
        <taxon>Rhodospirillaceae</taxon>
        <taxon>Magnetospirillum</taxon>
    </lineage>
</organism>
<keyword evidence="3" id="KW-0808">Transferase</keyword>
<evidence type="ECO:0000259" key="2">
    <source>
        <dbReference type="Pfam" id="PF13439"/>
    </source>
</evidence>
<feature type="domain" description="Glycosyltransferase subfamily 4-like N-terminal" evidence="2">
    <location>
        <begin position="75"/>
        <end position="199"/>
    </location>
</feature>
<dbReference type="Gene3D" id="3.40.50.2000">
    <property type="entry name" value="Glycogen Phosphorylase B"/>
    <property type="match status" value="2"/>
</dbReference>
<dbReference type="InterPro" id="IPR028098">
    <property type="entry name" value="Glyco_trans_4-like_N"/>
</dbReference>
<dbReference type="Proteomes" id="UP000078543">
    <property type="component" value="Unassembled WGS sequence"/>
</dbReference>
<proteinExistence type="predicted"/>
<keyword evidence="4" id="KW-1185">Reference proteome</keyword>
<protein>
    <submittedName>
        <fullName evidence="3">Glycosyl transferase family 1</fullName>
    </submittedName>
</protein>
<evidence type="ECO:0000259" key="1">
    <source>
        <dbReference type="Pfam" id="PF00534"/>
    </source>
</evidence>
<dbReference type="AlphaFoldDB" id="A0A178MRY4"/>
<gene>
    <name evidence="3" type="ORF">A6A05_01490</name>
</gene>
<evidence type="ECO:0000313" key="4">
    <source>
        <dbReference type="Proteomes" id="UP000078543"/>
    </source>
</evidence>
<dbReference type="PANTHER" id="PTHR45947">
    <property type="entry name" value="SULFOQUINOVOSYL TRANSFERASE SQD2"/>
    <property type="match status" value="1"/>
</dbReference>
<name>A0A178MRY4_9PROT</name>
<dbReference type="InterPro" id="IPR001296">
    <property type="entry name" value="Glyco_trans_1"/>
</dbReference>
<dbReference type="CDD" id="cd03798">
    <property type="entry name" value="GT4_WlbH-like"/>
    <property type="match status" value="1"/>
</dbReference>
<sequence>MRVLTFSTLFPNAAQPVNGVFVENRLSHLVQSGEITARVVAPVPWVPQPLVRPGRWDRIAAAPDHEERHGLGVWHPRYPVIPKMGMSVAPLLMYLGVRNTVARLLAAADCDLIDAHYFYPDGVAAALLARQFKKPLVITARGTDLNLIPRFALPRAQIRWAARRADGLITVCHALKQPLISLGIPAESVTVLRNGVDLQAFRPRDRAAARQSLGVSGPVVVSVGLLIERKGHHLVIDAVARMPELTLLIAGDGPERSALTARAAAAGLDGRVRFLGEVAHRDLPDIYGAADALVLASSREGWANVLLESMACGTPVVATDVWGSGEAVTCPEAGLLMPQRSPDAIVAALSALLAAPPDRAATRRHAEQFSWDATTTGQLSLFRRIVAGHGHPQRTARMVAA</sequence>
<accession>A0A178MRY4</accession>
<feature type="domain" description="Glycosyl transferase family 1" evidence="1">
    <location>
        <begin position="216"/>
        <end position="368"/>
    </location>
</feature>
<dbReference type="Pfam" id="PF00534">
    <property type="entry name" value="Glycos_transf_1"/>
    <property type="match status" value="1"/>
</dbReference>
<dbReference type="GO" id="GO:0016757">
    <property type="term" value="F:glycosyltransferase activity"/>
    <property type="evidence" value="ECO:0007669"/>
    <property type="project" value="InterPro"/>
</dbReference>
<dbReference type="InterPro" id="IPR050194">
    <property type="entry name" value="Glycosyltransferase_grp1"/>
</dbReference>
<comment type="caution">
    <text evidence="3">The sequence shown here is derived from an EMBL/GenBank/DDBJ whole genome shotgun (WGS) entry which is preliminary data.</text>
</comment>
<dbReference type="EMBL" id="LWQU01000130">
    <property type="protein sequence ID" value="OAN51598.1"/>
    <property type="molecule type" value="Genomic_DNA"/>
</dbReference>
<dbReference type="STRING" id="1437059.A6A05_01490"/>
<dbReference type="Pfam" id="PF13439">
    <property type="entry name" value="Glyco_transf_4"/>
    <property type="match status" value="1"/>
</dbReference>
<dbReference type="PANTHER" id="PTHR45947:SF3">
    <property type="entry name" value="SULFOQUINOVOSYL TRANSFERASE SQD2"/>
    <property type="match status" value="1"/>
</dbReference>